<proteinExistence type="predicted"/>
<keyword evidence="2" id="KW-1185">Reference proteome</keyword>
<evidence type="ECO:0000313" key="1">
    <source>
        <dbReference type="EMBL" id="KAK2139128.1"/>
    </source>
</evidence>
<name>A0AAD9IRA2_9ANNE</name>
<gene>
    <name evidence="1" type="ORF">LSH36_2010g00001</name>
</gene>
<reference evidence="1" key="1">
    <citation type="journal article" date="2023" name="Mol. Biol. Evol.">
        <title>Third-Generation Sequencing Reveals the Adaptive Role of the Epigenome in Three Deep-Sea Polychaetes.</title>
        <authorList>
            <person name="Perez M."/>
            <person name="Aroh O."/>
            <person name="Sun Y."/>
            <person name="Lan Y."/>
            <person name="Juniper S.K."/>
            <person name="Young C.R."/>
            <person name="Angers B."/>
            <person name="Qian P.Y."/>
        </authorList>
    </citation>
    <scope>NUCLEOTIDE SEQUENCE</scope>
    <source>
        <strain evidence="1">P08H-3</strain>
    </source>
</reference>
<sequence>MKDYQERKAWKFNIIIHNLPESLKQTPEDRKQEDKQKVKLTMKNMKVRRKNKQFRRDLTERLKKGEKTLVIIQGKIVGFNKSNQIDTQINAE</sequence>
<organism evidence="1 2">
    <name type="scientific">Paralvinella palmiformis</name>
    <dbReference type="NCBI Taxonomy" id="53620"/>
    <lineage>
        <taxon>Eukaryota</taxon>
        <taxon>Metazoa</taxon>
        <taxon>Spiralia</taxon>
        <taxon>Lophotrochozoa</taxon>
        <taxon>Annelida</taxon>
        <taxon>Polychaeta</taxon>
        <taxon>Sedentaria</taxon>
        <taxon>Canalipalpata</taxon>
        <taxon>Terebellida</taxon>
        <taxon>Terebelliformia</taxon>
        <taxon>Alvinellidae</taxon>
        <taxon>Paralvinella</taxon>
    </lineage>
</organism>
<accession>A0AAD9IRA2</accession>
<dbReference type="AlphaFoldDB" id="A0AAD9IRA2"/>
<comment type="caution">
    <text evidence="1">The sequence shown here is derived from an EMBL/GenBank/DDBJ whole genome shotgun (WGS) entry which is preliminary data.</text>
</comment>
<evidence type="ECO:0000313" key="2">
    <source>
        <dbReference type="Proteomes" id="UP001208570"/>
    </source>
</evidence>
<dbReference type="EMBL" id="JAODUP010002007">
    <property type="protein sequence ID" value="KAK2139128.1"/>
    <property type="molecule type" value="Genomic_DNA"/>
</dbReference>
<protein>
    <submittedName>
        <fullName evidence="1">Uncharacterized protein</fullName>
    </submittedName>
</protein>
<dbReference type="Proteomes" id="UP001208570">
    <property type="component" value="Unassembled WGS sequence"/>
</dbReference>